<protein>
    <submittedName>
        <fullName evidence="6">Ubiquitin-conjugating enzyme</fullName>
    </submittedName>
</protein>
<keyword evidence="4" id="KW-0547">Nucleotide-binding</keyword>
<dbReference type="EMBL" id="KZ303547">
    <property type="protein sequence ID" value="PIA13128.1"/>
    <property type="molecule type" value="Genomic_DNA"/>
</dbReference>
<dbReference type="CDD" id="cd23795">
    <property type="entry name" value="UBCc_UBE2G1"/>
    <property type="match status" value="1"/>
</dbReference>
<dbReference type="AlphaFoldDB" id="A0A2G5B286"/>
<evidence type="ECO:0000256" key="2">
    <source>
        <dbReference type="ARBA" id="ARBA00022786"/>
    </source>
</evidence>
<dbReference type="FunFam" id="3.10.110.10:FF:000051">
    <property type="entry name" value="ubiquitin-conjugating enzyme E2 R2-like"/>
    <property type="match status" value="1"/>
</dbReference>
<evidence type="ECO:0000313" key="6">
    <source>
        <dbReference type="EMBL" id="PIA13128.1"/>
    </source>
</evidence>
<feature type="domain" description="UBC core" evidence="5">
    <location>
        <begin position="9"/>
        <end position="168"/>
    </location>
</feature>
<dbReference type="SMART" id="SM00212">
    <property type="entry name" value="UBCc"/>
    <property type="match status" value="1"/>
</dbReference>
<dbReference type="InterPro" id="IPR023313">
    <property type="entry name" value="UBQ-conjugating_AS"/>
</dbReference>
<keyword evidence="1" id="KW-0808">Transferase</keyword>
<dbReference type="GO" id="GO:0005524">
    <property type="term" value="F:ATP binding"/>
    <property type="evidence" value="ECO:0007669"/>
    <property type="project" value="UniProtKB-UniRule"/>
</dbReference>
<dbReference type="GO" id="GO:0016740">
    <property type="term" value="F:transferase activity"/>
    <property type="evidence" value="ECO:0007669"/>
    <property type="project" value="UniProtKB-KW"/>
</dbReference>
<keyword evidence="4" id="KW-0067">ATP-binding</keyword>
<dbReference type="SUPFAM" id="SSF54495">
    <property type="entry name" value="UBC-like"/>
    <property type="match status" value="1"/>
</dbReference>
<dbReference type="Gene3D" id="3.10.110.10">
    <property type="entry name" value="Ubiquitin Conjugating Enzyme"/>
    <property type="match status" value="1"/>
</dbReference>
<dbReference type="PANTHER" id="PTHR24067">
    <property type="entry name" value="UBIQUITIN-CONJUGATING ENZYME E2"/>
    <property type="match status" value="1"/>
</dbReference>
<keyword evidence="7" id="KW-1185">Reference proteome</keyword>
<feature type="active site" description="Glycyl thioester intermediate" evidence="3">
    <location>
        <position position="93"/>
    </location>
</feature>
<dbReference type="PROSITE" id="PS50127">
    <property type="entry name" value="UBC_2"/>
    <property type="match status" value="1"/>
</dbReference>
<gene>
    <name evidence="6" type="ORF">COEREDRAFT_83701</name>
</gene>
<evidence type="ECO:0000256" key="1">
    <source>
        <dbReference type="ARBA" id="ARBA00022679"/>
    </source>
</evidence>
<sequence>MDAGGKANAAMIRLHNEFKELSRNDGMNYSVGLVKEDLFKWRVTLYGPSNTDYSGGLFIAILTFTKDYPFEPPTMTFQSQMWHPNIYKDGKVCISILHKPEVDSMGYEHIDERWSPAQSVHSVLMSVICMLGSPNDESPANVDAAKMLRENKSAYRREVQRCVERSLDI</sequence>
<dbReference type="STRING" id="763665.A0A2G5B286"/>
<proteinExistence type="inferred from homology"/>
<dbReference type="InterPro" id="IPR016135">
    <property type="entry name" value="UBQ-conjugating_enzyme/RWD"/>
</dbReference>
<dbReference type="Proteomes" id="UP000242474">
    <property type="component" value="Unassembled WGS sequence"/>
</dbReference>
<evidence type="ECO:0000256" key="3">
    <source>
        <dbReference type="PROSITE-ProRule" id="PRU10133"/>
    </source>
</evidence>
<dbReference type="InterPro" id="IPR000608">
    <property type="entry name" value="UBC"/>
</dbReference>
<dbReference type="PROSITE" id="PS00183">
    <property type="entry name" value="UBC_1"/>
    <property type="match status" value="1"/>
</dbReference>
<comment type="similarity">
    <text evidence="4">Belongs to the ubiquitin-conjugating enzyme family.</text>
</comment>
<keyword evidence="2 4" id="KW-0833">Ubl conjugation pathway</keyword>
<accession>A0A2G5B286</accession>
<dbReference type="InterPro" id="IPR050113">
    <property type="entry name" value="Ub_conjugating_enzyme"/>
</dbReference>
<dbReference type="Pfam" id="PF00179">
    <property type="entry name" value="UQ_con"/>
    <property type="match status" value="1"/>
</dbReference>
<evidence type="ECO:0000259" key="5">
    <source>
        <dbReference type="PROSITE" id="PS50127"/>
    </source>
</evidence>
<reference evidence="6 7" key="1">
    <citation type="journal article" date="2015" name="Genome Biol. Evol.">
        <title>Phylogenomic analyses indicate that early fungi evolved digesting cell walls of algal ancestors of land plants.</title>
        <authorList>
            <person name="Chang Y."/>
            <person name="Wang S."/>
            <person name="Sekimoto S."/>
            <person name="Aerts A.L."/>
            <person name="Choi C."/>
            <person name="Clum A."/>
            <person name="LaButti K.M."/>
            <person name="Lindquist E.A."/>
            <person name="Yee Ngan C."/>
            <person name="Ohm R.A."/>
            <person name="Salamov A.A."/>
            <person name="Grigoriev I.V."/>
            <person name="Spatafora J.W."/>
            <person name="Berbee M.L."/>
        </authorList>
    </citation>
    <scope>NUCLEOTIDE SEQUENCE [LARGE SCALE GENOMIC DNA]</scope>
    <source>
        <strain evidence="6 7">NRRL 1564</strain>
    </source>
</reference>
<name>A0A2G5B286_COERN</name>
<evidence type="ECO:0000256" key="4">
    <source>
        <dbReference type="RuleBase" id="RU362109"/>
    </source>
</evidence>
<dbReference type="OrthoDB" id="19692at2759"/>
<evidence type="ECO:0000313" key="7">
    <source>
        <dbReference type="Proteomes" id="UP000242474"/>
    </source>
</evidence>
<organism evidence="6 7">
    <name type="scientific">Coemansia reversa (strain ATCC 12441 / NRRL 1564)</name>
    <dbReference type="NCBI Taxonomy" id="763665"/>
    <lineage>
        <taxon>Eukaryota</taxon>
        <taxon>Fungi</taxon>
        <taxon>Fungi incertae sedis</taxon>
        <taxon>Zoopagomycota</taxon>
        <taxon>Kickxellomycotina</taxon>
        <taxon>Kickxellomycetes</taxon>
        <taxon>Kickxellales</taxon>
        <taxon>Kickxellaceae</taxon>
        <taxon>Coemansia</taxon>
    </lineage>
</organism>